<dbReference type="SMART" id="SM00066">
    <property type="entry name" value="GAL4"/>
    <property type="match status" value="1"/>
</dbReference>
<dbReference type="GO" id="GO:0008270">
    <property type="term" value="F:zinc ion binding"/>
    <property type="evidence" value="ECO:0007669"/>
    <property type="project" value="InterPro"/>
</dbReference>
<sequence>MASSVCDSCKRRKVKCDLSDPCSNCRISQLHCQYTAVPSKRGRKRRPPRNQDRDTQIEPAGLGDIGISQREAPRTPSVRELQLPSFPRTLRVIPEPPFTVPVSFSSEPEGVFSNLVADVAAIAPNDEIAAIVHRCLDLFVQYLFPTCPIIHESTFRSLAALYFTRGHSTPGSSVSLQPPELTETIHKKEFALITGLCAAVASVMPEFLMPHQHLLTQSFLNASRIMLRMYCDYDLEYPDSSSLLIRLWHSAALQNSTGKAGAAWHALGEATLLAQKLRLYEESSLSRFSPIESQTLRATFWQLFAADKSAAAFEDRPIVLHPLLFYGDLTLQDIGNQNIPLLDVRQDHCQFGFEDRLLAGFRLKCRVWSLGGDLIQQIKLYSRQKTDGLDAKVELARLTETYLRFTGLIDDLPQWLQSFEADPNASETDTFAYQRSSFWVQRSNILTSYHCLELLVLQRCIKYGTLEDMGLSSQLLSVSTRKLEIVRDFVRELHMAPFVCLKVQGEASVERIRHIGSAVLEITETVDDNNVKERANVLFKKLLDFLARLNSKASDELASSQPHPAIR</sequence>
<evidence type="ECO:0000313" key="9">
    <source>
        <dbReference type="Proteomes" id="UP000649114"/>
    </source>
</evidence>
<reference evidence="8" key="1">
    <citation type="journal article" date="2020" name="bioRxiv">
        <title>Genomic and phenotypic heterogeneity of clinical isolates of the human pathogens Aspergillus fumigatus, Aspergillus lentulus and Aspergillus fumigatiaffinis.</title>
        <authorList>
            <person name="dos Santos R.A.C."/>
            <person name="Steenwyk J.L."/>
            <person name="Rivero-Menendez O."/>
            <person name="Mead M.E."/>
            <person name="Silva L.P."/>
            <person name="Bastos R.W."/>
            <person name="Alastruey-Izquierdo A."/>
            <person name="Goldman G.H."/>
            <person name="Rokas A."/>
        </authorList>
    </citation>
    <scope>NUCLEOTIDE SEQUENCE</scope>
    <source>
        <strain evidence="8">CNM-CM8927</strain>
    </source>
</reference>
<feature type="region of interest" description="Disordered" evidence="6">
    <location>
        <begin position="37"/>
        <end position="74"/>
    </location>
</feature>
<dbReference type="PROSITE" id="PS50048">
    <property type="entry name" value="ZN2_CY6_FUNGAL_2"/>
    <property type="match status" value="1"/>
</dbReference>
<evidence type="ECO:0000256" key="1">
    <source>
        <dbReference type="ARBA" id="ARBA00022723"/>
    </source>
</evidence>
<organism evidence="8 9">
    <name type="scientific">Aspergillus lentulus</name>
    <dbReference type="NCBI Taxonomy" id="293939"/>
    <lineage>
        <taxon>Eukaryota</taxon>
        <taxon>Fungi</taxon>
        <taxon>Dikarya</taxon>
        <taxon>Ascomycota</taxon>
        <taxon>Pezizomycotina</taxon>
        <taxon>Eurotiomycetes</taxon>
        <taxon>Eurotiomycetidae</taxon>
        <taxon>Eurotiales</taxon>
        <taxon>Aspergillaceae</taxon>
        <taxon>Aspergillus</taxon>
        <taxon>Aspergillus subgen. Fumigati</taxon>
    </lineage>
</organism>
<name>A0AAN6BK01_ASPLE</name>
<accession>A0AAN6BK01</accession>
<evidence type="ECO:0000256" key="6">
    <source>
        <dbReference type="SAM" id="MobiDB-lite"/>
    </source>
</evidence>
<evidence type="ECO:0000259" key="7">
    <source>
        <dbReference type="PROSITE" id="PS50048"/>
    </source>
</evidence>
<dbReference type="EMBL" id="JAAAPU010000212">
    <property type="protein sequence ID" value="KAF4200292.1"/>
    <property type="molecule type" value="Genomic_DNA"/>
</dbReference>
<protein>
    <recommendedName>
        <fullName evidence="7">Zn(2)-C6 fungal-type domain-containing protein</fullName>
    </recommendedName>
</protein>
<keyword evidence="1" id="KW-0479">Metal-binding</keyword>
<dbReference type="GO" id="GO:0000981">
    <property type="term" value="F:DNA-binding transcription factor activity, RNA polymerase II-specific"/>
    <property type="evidence" value="ECO:0007669"/>
    <property type="project" value="InterPro"/>
</dbReference>
<reference evidence="8" key="2">
    <citation type="submission" date="2020-04" db="EMBL/GenBank/DDBJ databases">
        <authorList>
            <person name="Santos R.A.C."/>
            <person name="Steenwyk J.L."/>
            <person name="Rivero-Menendez O."/>
            <person name="Mead M.E."/>
            <person name="Silva L.P."/>
            <person name="Bastos R.W."/>
            <person name="Alastruey-Izquierdo A."/>
            <person name="Goldman G.H."/>
            <person name="Rokas A."/>
        </authorList>
    </citation>
    <scope>NUCLEOTIDE SEQUENCE</scope>
    <source>
        <strain evidence="8">CNM-CM8927</strain>
    </source>
</reference>
<dbReference type="InterPro" id="IPR050797">
    <property type="entry name" value="Carb_Metab_Trans_Reg"/>
</dbReference>
<dbReference type="GO" id="GO:0003677">
    <property type="term" value="F:DNA binding"/>
    <property type="evidence" value="ECO:0007669"/>
    <property type="project" value="UniProtKB-KW"/>
</dbReference>
<dbReference type="GO" id="GO:0006351">
    <property type="term" value="P:DNA-templated transcription"/>
    <property type="evidence" value="ECO:0007669"/>
    <property type="project" value="InterPro"/>
</dbReference>
<evidence type="ECO:0000256" key="5">
    <source>
        <dbReference type="ARBA" id="ARBA00023242"/>
    </source>
</evidence>
<dbReference type="PROSITE" id="PS00463">
    <property type="entry name" value="ZN2_CY6_FUNGAL_1"/>
    <property type="match status" value="1"/>
</dbReference>
<dbReference type="CDD" id="cd00067">
    <property type="entry name" value="GAL4"/>
    <property type="match status" value="1"/>
</dbReference>
<dbReference type="PANTHER" id="PTHR31668">
    <property type="entry name" value="GLUCOSE TRANSPORT TRANSCRIPTION REGULATOR RGT1-RELATED-RELATED"/>
    <property type="match status" value="1"/>
</dbReference>
<dbReference type="Gene3D" id="4.10.240.10">
    <property type="entry name" value="Zn(2)-C6 fungal-type DNA-binding domain"/>
    <property type="match status" value="1"/>
</dbReference>
<dbReference type="InterPro" id="IPR036864">
    <property type="entry name" value="Zn2-C6_fun-type_DNA-bd_sf"/>
</dbReference>
<keyword evidence="2" id="KW-0805">Transcription regulation</keyword>
<proteinExistence type="predicted"/>
<dbReference type="Pfam" id="PF00172">
    <property type="entry name" value="Zn_clus"/>
    <property type="match status" value="1"/>
</dbReference>
<dbReference type="InterPro" id="IPR001138">
    <property type="entry name" value="Zn2Cys6_DnaBD"/>
</dbReference>
<evidence type="ECO:0000256" key="3">
    <source>
        <dbReference type="ARBA" id="ARBA00023125"/>
    </source>
</evidence>
<dbReference type="InterPro" id="IPR007219">
    <property type="entry name" value="XnlR_reg_dom"/>
</dbReference>
<dbReference type="SUPFAM" id="SSF57701">
    <property type="entry name" value="Zn2/Cys6 DNA-binding domain"/>
    <property type="match status" value="1"/>
</dbReference>
<dbReference type="Pfam" id="PF04082">
    <property type="entry name" value="Fungal_trans"/>
    <property type="match status" value="1"/>
</dbReference>
<feature type="domain" description="Zn(2)-C6 fungal-type" evidence="7">
    <location>
        <begin position="5"/>
        <end position="34"/>
    </location>
</feature>
<evidence type="ECO:0000313" key="8">
    <source>
        <dbReference type="EMBL" id="KAF4200292.1"/>
    </source>
</evidence>
<evidence type="ECO:0000256" key="4">
    <source>
        <dbReference type="ARBA" id="ARBA00023163"/>
    </source>
</evidence>
<comment type="caution">
    <text evidence="8">The sequence shown here is derived from an EMBL/GenBank/DDBJ whole genome shotgun (WGS) entry which is preliminary data.</text>
</comment>
<gene>
    <name evidence="8" type="ORF">CNMCM8927_003620</name>
</gene>
<evidence type="ECO:0000256" key="2">
    <source>
        <dbReference type="ARBA" id="ARBA00023015"/>
    </source>
</evidence>
<dbReference type="AlphaFoldDB" id="A0AAN6BK01"/>
<dbReference type="CDD" id="cd12148">
    <property type="entry name" value="fungal_TF_MHR"/>
    <property type="match status" value="1"/>
</dbReference>
<keyword evidence="4" id="KW-0804">Transcription</keyword>
<dbReference type="Proteomes" id="UP000649114">
    <property type="component" value="Unassembled WGS sequence"/>
</dbReference>
<keyword evidence="3" id="KW-0238">DNA-binding</keyword>
<keyword evidence="5" id="KW-0539">Nucleus</keyword>